<sequence>MGGTPFSDGSDHGGADDEFAAVVFDEAFIRSARIHEPTAHERMVAAAQARTEAETRTRVGGPEDETGAEDGDEGYPGAYRDDEYGPDWDEDDDRYEESPYGYRRAHTRWHRTVAWVLAVVMGVGVVLLTVAAVYRGASGGRQQPAPPPGNSRMDSPSAPAGLPVGAEPVSPRP</sequence>
<feature type="region of interest" description="Disordered" evidence="1">
    <location>
        <begin position="39"/>
        <end position="97"/>
    </location>
</feature>
<evidence type="ECO:0000313" key="3">
    <source>
        <dbReference type="EMBL" id="GGO80845.1"/>
    </source>
</evidence>
<feature type="transmembrane region" description="Helical" evidence="2">
    <location>
        <begin position="113"/>
        <end position="134"/>
    </location>
</feature>
<keyword evidence="2" id="KW-0472">Membrane</keyword>
<protein>
    <submittedName>
        <fullName evidence="3">Uncharacterized protein</fullName>
    </submittedName>
</protein>
<accession>A0A917ZD71</accession>
<feature type="compositionally biased region" description="Acidic residues" evidence="1">
    <location>
        <begin position="62"/>
        <end position="73"/>
    </location>
</feature>
<keyword evidence="2" id="KW-1133">Transmembrane helix</keyword>
<comment type="caution">
    <text evidence="3">The sequence shown here is derived from an EMBL/GenBank/DDBJ whole genome shotgun (WGS) entry which is preliminary data.</text>
</comment>
<organism evidence="3 4">
    <name type="scientific">Wenjunlia tyrosinilytica</name>
    <dbReference type="NCBI Taxonomy" id="1544741"/>
    <lineage>
        <taxon>Bacteria</taxon>
        <taxon>Bacillati</taxon>
        <taxon>Actinomycetota</taxon>
        <taxon>Actinomycetes</taxon>
        <taxon>Kitasatosporales</taxon>
        <taxon>Streptomycetaceae</taxon>
        <taxon>Wenjunlia</taxon>
    </lineage>
</organism>
<reference evidence="3" key="2">
    <citation type="submission" date="2020-09" db="EMBL/GenBank/DDBJ databases">
        <authorList>
            <person name="Sun Q."/>
            <person name="Zhou Y."/>
        </authorList>
    </citation>
    <scope>NUCLEOTIDE SEQUENCE</scope>
    <source>
        <strain evidence="3">CGMCC 4.7201</strain>
    </source>
</reference>
<name>A0A917ZD71_9ACTN</name>
<feature type="compositionally biased region" description="Acidic residues" evidence="1">
    <location>
        <begin position="84"/>
        <end position="95"/>
    </location>
</feature>
<dbReference type="Proteomes" id="UP000641932">
    <property type="component" value="Unassembled WGS sequence"/>
</dbReference>
<keyword evidence="4" id="KW-1185">Reference proteome</keyword>
<keyword evidence="2" id="KW-0812">Transmembrane</keyword>
<dbReference type="EMBL" id="BMMS01000001">
    <property type="protein sequence ID" value="GGO80845.1"/>
    <property type="molecule type" value="Genomic_DNA"/>
</dbReference>
<reference evidence="3" key="1">
    <citation type="journal article" date="2014" name="Int. J. Syst. Evol. Microbiol.">
        <title>Complete genome sequence of Corynebacterium casei LMG S-19264T (=DSM 44701T), isolated from a smear-ripened cheese.</title>
        <authorList>
            <consortium name="US DOE Joint Genome Institute (JGI-PGF)"/>
            <person name="Walter F."/>
            <person name="Albersmeier A."/>
            <person name="Kalinowski J."/>
            <person name="Ruckert C."/>
        </authorList>
    </citation>
    <scope>NUCLEOTIDE SEQUENCE</scope>
    <source>
        <strain evidence="3">CGMCC 4.7201</strain>
    </source>
</reference>
<dbReference type="AlphaFoldDB" id="A0A917ZD71"/>
<feature type="region of interest" description="Disordered" evidence="1">
    <location>
        <begin position="138"/>
        <end position="173"/>
    </location>
</feature>
<evidence type="ECO:0000256" key="2">
    <source>
        <dbReference type="SAM" id="Phobius"/>
    </source>
</evidence>
<gene>
    <name evidence="3" type="ORF">GCM10012280_03710</name>
</gene>
<proteinExistence type="predicted"/>
<evidence type="ECO:0000256" key="1">
    <source>
        <dbReference type="SAM" id="MobiDB-lite"/>
    </source>
</evidence>
<evidence type="ECO:0000313" key="4">
    <source>
        <dbReference type="Proteomes" id="UP000641932"/>
    </source>
</evidence>